<dbReference type="InterPro" id="IPR005220">
    <property type="entry name" value="CarO-like"/>
</dbReference>
<name>A0A328BWB2_9PAST</name>
<dbReference type="InterPro" id="IPR036700">
    <property type="entry name" value="BOBF_sf"/>
</dbReference>
<dbReference type="OrthoDB" id="598245at2"/>
<dbReference type="RefSeq" id="WP_111750882.1">
    <property type="nucleotide sequence ID" value="NZ_PTPX01000022.1"/>
</dbReference>
<comment type="caution">
    <text evidence="3">The sequence shown here is derived from an EMBL/GenBank/DDBJ whole genome shotgun (WGS) entry which is preliminary data.</text>
</comment>
<organism evidence="3 4">
    <name type="scientific">Glaesserella australis</name>
    <dbReference type="NCBI Taxonomy" id="2094024"/>
    <lineage>
        <taxon>Bacteria</taxon>
        <taxon>Pseudomonadati</taxon>
        <taxon>Pseudomonadota</taxon>
        <taxon>Gammaproteobacteria</taxon>
        <taxon>Pasteurellales</taxon>
        <taxon>Pasteurellaceae</taxon>
        <taxon>Glaesserella</taxon>
    </lineage>
</organism>
<dbReference type="Gene3D" id="2.40.50.200">
    <property type="entry name" value="Bacterial OB-fold"/>
    <property type="match status" value="1"/>
</dbReference>
<keyword evidence="1 2" id="KW-0732">Signal</keyword>
<gene>
    <name evidence="3" type="ORF">C5N92_10955</name>
</gene>
<feature type="chain" id="PRO_5016408868" evidence="2">
    <location>
        <begin position="20"/>
        <end position="119"/>
    </location>
</feature>
<evidence type="ECO:0000256" key="1">
    <source>
        <dbReference type="ARBA" id="ARBA00022729"/>
    </source>
</evidence>
<evidence type="ECO:0000313" key="4">
    <source>
        <dbReference type="Proteomes" id="UP000248689"/>
    </source>
</evidence>
<accession>A0A328BWB2</accession>
<dbReference type="Pfam" id="PF04076">
    <property type="entry name" value="BOF"/>
    <property type="match status" value="1"/>
</dbReference>
<proteinExistence type="predicted"/>
<protein>
    <submittedName>
        <fullName evidence="3">Uncharacterized protein</fullName>
    </submittedName>
</protein>
<dbReference type="PANTHER" id="PTHR36571:SF1">
    <property type="entry name" value="PROTEIN YGIW"/>
    <property type="match status" value="1"/>
</dbReference>
<dbReference type="AlphaFoldDB" id="A0A328BWB2"/>
<dbReference type="PANTHER" id="PTHR36571">
    <property type="entry name" value="PROTEIN YGIW"/>
    <property type="match status" value="1"/>
</dbReference>
<sequence length="119" mass="12885">MKKLMAVAALLTLSTSAFAGYQNNNTQGGYTGGNVKSVTTVAQAKKAYDNTPASISGYIIKQVDEDTFIFKDSTGQIQIDVDDDAWAGLNVNAKTKVRIHGEVDKDDGRTQIDVRRISK</sequence>
<feature type="signal peptide" evidence="2">
    <location>
        <begin position="1"/>
        <end position="19"/>
    </location>
</feature>
<keyword evidence="4" id="KW-1185">Reference proteome</keyword>
<dbReference type="SUPFAM" id="SSF101756">
    <property type="entry name" value="Hypothetical protein YgiW"/>
    <property type="match status" value="1"/>
</dbReference>
<reference evidence="4" key="1">
    <citation type="submission" date="2018-02" db="EMBL/GenBank/DDBJ databases">
        <title>Glaesserella australis sp. nov., isolated from the lungs of pigs.</title>
        <authorList>
            <person name="Turni C."/>
            <person name="Christensen H."/>
        </authorList>
    </citation>
    <scope>NUCLEOTIDE SEQUENCE [LARGE SCALE GENOMIC DNA]</scope>
    <source>
        <strain evidence="4">HS4635</strain>
    </source>
</reference>
<dbReference type="Proteomes" id="UP000248689">
    <property type="component" value="Unassembled WGS sequence"/>
</dbReference>
<dbReference type="NCBIfam" id="NF033674">
    <property type="entry name" value="stress_OB_fold"/>
    <property type="match status" value="1"/>
</dbReference>
<evidence type="ECO:0000313" key="3">
    <source>
        <dbReference type="EMBL" id="RAL17827.1"/>
    </source>
</evidence>
<evidence type="ECO:0000256" key="2">
    <source>
        <dbReference type="SAM" id="SignalP"/>
    </source>
</evidence>
<dbReference type="EMBL" id="PTPX01000022">
    <property type="protein sequence ID" value="RAL17827.1"/>
    <property type="molecule type" value="Genomic_DNA"/>
</dbReference>